<dbReference type="PANTHER" id="PTHR21261:SF15">
    <property type="entry name" value="BEATEN PATH IIIA, ISOFORM D-RELATED"/>
    <property type="match status" value="1"/>
</dbReference>
<dbReference type="OrthoDB" id="6425365at2759"/>
<dbReference type="InterPro" id="IPR013783">
    <property type="entry name" value="Ig-like_fold"/>
</dbReference>
<dbReference type="EMBL" id="KK121844">
    <property type="protein sequence ID" value="KFM81360.1"/>
    <property type="molecule type" value="Genomic_DNA"/>
</dbReference>
<accession>A0A087UVH1</accession>
<sequence length="203" mass="22674">MREFFRFVPGSEPSFKAFPLHGIDIDISKSNKNTVVLRNLSLQSHGNYTCQVSTDKPFFRCVQSSRQLEVVVPPSDGPVLMEEKSDYELGDNVSILCNSGKSKPAPELKWYINDQLAQSDLTDQETVVYPDQMESSSLALRFRLKPDVLHNGRVIVKCVATIKHIHAVTVKEIRTAGLKKAELHTWLLLAAVATIIILQVAQA</sequence>
<dbReference type="STRING" id="407821.A0A087UVH1"/>
<feature type="non-terminal residue" evidence="2">
    <location>
        <position position="203"/>
    </location>
</feature>
<dbReference type="PROSITE" id="PS50835">
    <property type="entry name" value="IG_LIKE"/>
    <property type="match status" value="1"/>
</dbReference>
<dbReference type="Gene3D" id="2.60.40.10">
    <property type="entry name" value="Immunoglobulins"/>
    <property type="match status" value="2"/>
</dbReference>
<dbReference type="OMA" id="EIGEANC"/>
<organism evidence="2 3">
    <name type="scientific">Stegodyphus mimosarum</name>
    <name type="common">African social velvet spider</name>
    <dbReference type="NCBI Taxonomy" id="407821"/>
    <lineage>
        <taxon>Eukaryota</taxon>
        <taxon>Metazoa</taxon>
        <taxon>Ecdysozoa</taxon>
        <taxon>Arthropoda</taxon>
        <taxon>Chelicerata</taxon>
        <taxon>Arachnida</taxon>
        <taxon>Araneae</taxon>
        <taxon>Araneomorphae</taxon>
        <taxon>Entelegynae</taxon>
        <taxon>Eresoidea</taxon>
        <taxon>Eresidae</taxon>
        <taxon>Stegodyphus</taxon>
    </lineage>
</organism>
<reference evidence="2 3" key="1">
    <citation type="submission" date="2013-11" db="EMBL/GenBank/DDBJ databases">
        <title>Genome sequencing of Stegodyphus mimosarum.</title>
        <authorList>
            <person name="Bechsgaard J."/>
        </authorList>
    </citation>
    <scope>NUCLEOTIDE SEQUENCE [LARGE SCALE GENOMIC DNA]</scope>
</reference>
<evidence type="ECO:0000259" key="1">
    <source>
        <dbReference type="PROSITE" id="PS50835"/>
    </source>
</evidence>
<proteinExistence type="predicted"/>
<dbReference type="AlphaFoldDB" id="A0A087UVH1"/>
<feature type="domain" description="Ig-like" evidence="1">
    <location>
        <begin position="78"/>
        <end position="169"/>
    </location>
</feature>
<gene>
    <name evidence="2" type="ORF">X975_13254</name>
</gene>
<dbReference type="PANTHER" id="PTHR21261">
    <property type="entry name" value="BEAT PROTEIN"/>
    <property type="match status" value="1"/>
</dbReference>
<dbReference type="InterPro" id="IPR036179">
    <property type="entry name" value="Ig-like_dom_sf"/>
</dbReference>
<keyword evidence="3" id="KW-1185">Reference proteome</keyword>
<name>A0A087UVH1_STEMI</name>
<evidence type="ECO:0000313" key="2">
    <source>
        <dbReference type="EMBL" id="KFM81360.1"/>
    </source>
</evidence>
<dbReference type="SUPFAM" id="SSF48726">
    <property type="entry name" value="Immunoglobulin"/>
    <property type="match status" value="1"/>
</dbReference>
<evidence type="ECO:0000313" key="3">
    <source>
        <dbReference type="Proteomes" id="UP000054359"/>
    </source>
</evidence>
<dbReference type="Proteomes" id="UP000054359">
    <property type="component" value="Unassembled WGS sequence"/>
</dbReference>
<dbReference type="InterPro" id="IPR007110">
    <property type="entry name" value="Ig-like_dom"/>
</dbReference>
<protein>
    <recommendedName>
        <fullName evidence="1">Ig-like domain-containing protein</fullName>
    </recommendedName>
</protein>